<sequence>MASHSLVASSTAALVKGFLKLTGFAFADEKCTPFASEVEVLGVTLDVSETHEGVIAVKNKRSRCDELEALLDEAINNKAIVPCRMPSFIGKLQFADGQIWGRAGRMALRDLRSYGIASRAPVTLDSSGLQALQLLRQRLIHGKPRVLKASWRDKPVVLFTDGALEDDNVEHGPATVGAVMFLPDSECAYVFGCQVPNEVLSHWRSDGRHHVIGLIELYPAILALRHWRRHLEGQRVLLFIDNWPALDAIVKGDAAVPTWREVLMVLENPQEVEPCYLWVARVASSSNIADAPSRGSLKELAPWKLAIEHPKCPLSKAKQTPAQRKMSAAAIAEKLEAALAVLPALNTRLDELTERQSRLEAEGRAQSSSSKAPLHTQLGLPTEAARGKDVPVKQIVSLVGPPPKRGTEVQRLSNDPEPPNVVQEAQEHLGPAEEGSMMQALMTQSAALTSLVSHLAQQSGGDPLLDLQASGASAGARGFQKGAEPAELKERGLSMAKYVERFGGYGQEEPPAAIMSNRSLMWVTTSLAFLREQDLISQRRSDVATNRQPSGVDQDGEEAEPGAEQPDPASLLSADHPPANPTIQAPHRHLEAASVPLVCRDRPITPQHNERSEQAMHDAAALDFDGSMSFIELLAGLPRRILACNTKFSRFLASTFRLQRSGAPASSSALFPLPVPYPGVFDRSGPKMAQGRFKSLVLKRGVHIVTMCLNYVFCGRNWTPLAELRRPPSSSQEVVYDRIRRLLCACGRLAPQVPTCPGRRSHELTACLQNLVAYAGQHTPTPGSGYDSQEPHGVAEQVSPDRPELRPYSNLCASRLKISGTGHFWPVPYLQPNLLLPFLEPRILRFTESEPEKPHPSRCTDSPQELHRLYDRWNQLGLLSFSEEKAKQWQKVRVFNARKSDTQDRQIGDRRSFNATELSVDGPSRELPPGALLCSILLRPKCLLCGSITDRRDFYHQIMTSPERASCNPVGHRLPLNVARGFVDCCPVEREGTNHHRTWQDRISSPPPKTLQPVFTSIFQGDHVGVEVATSAHEGVLQEAELLDDQSRLRGGHPCPPGPTYQGLIIDDFFTLSEERLSMLHEIKANGPKAPTKSKALLDKALIVYDRLNIPGSPEKDQLNELTFIVAGAQIDSSEQAIRDSMISVASPAAKRCALCLASLAAARLRVTSRALLERIAGSWVHCMMYRRPTSIVFAKIYRLIHSPDMQHASSEAVFSLSRGVADELVLASVLSFMMTTNIGAQIVPTLFASDASMAKGALVSTPLSEEEAALLWRTSDRKGGYSRLDPAARALLRSVGDPMLDEARLEGLPPPPAKNPPLKFDFLEIGLGTGVGQVTACCLSRGIVCCPPLDPFVSRQYDLRSIDVLHWVVSMLQEGRILSVFVVVPETHQDLVLKRALAVLLCARSYDRAAAVLGPYHLEPNQSEIWAQARNRIGTGEITCKLVYKGGFQGNSRILGSNLAFQRLDEVCRAARGPVGISYGQFSEEIAGLFTDHLVAGRRFARAHHVEVAGLESPVLNDFLSSRAWGLVRVWSWKYPEHINLLELRGLVALVKGLPAAKEDRRVLHLFDSSVSLAAATNGRTSSHKLRRVLCQVNALALAKGVFCAEGFAPTRLNVADDPTRSHEVRSPAGASLVRAVPPEVLGQLARVRVRRFAANWLRLAVLLTFCVPCGSSSAPRPPHSEVTFDPTVDFLSPFSSFGASTSAAGPAFFSSSTSCGADFDFDWTSVDLSPSSPDYSFDWTFVSFACLASYLIAFCHFPGRFVFRVGLLVILCRHGCLAAPAGTGYAQRAAARAATNLVERRSVLPRTDTHRQRRLADFSRWLEDSSQYSLEEIVGRMGIIRNAVAAARRQASSRLCGEGCADLVR</sequence>
<feature type="region of interest" description="Disordered" evidence="1">
    <location>
        <begin position="356"/>
        <end position="421"/>
    </location>
</feature>
<dbReference type="OrthoDB" id="420489at2759"/>
<feature type="region of interest" description="Disordered" evidence="1">
    <location>
        <begin position="539"/>
        <end position="584"/>
    </location>
</feature>
<comment type="caution">
    <text evidence="2">The sequence shown here is derived from an EMBL/GenBank/DDBJ whole genome shotgun (WGS) entry which is preliminary data.</text>
</comment>
<dbReference type="Proteomes" id="UP000186817">
    <property type="component" value="Unassembled WGS sequence"/>
</dbReference>
<evidence type="ECO:0000256" key="1">
    <source>
        <dbReference type="SAM" id="MobiDB-lite"/>
    </source>
</evidence>
<organism evidence="2 3">
    <name type="scientific">Symbiodinium microadriaticum</name>
    <name type="common">Dinoflagellate</name>
    <name type="synonym">Zooxanthella microadriatica</name>
    <dbReference type="NCBI Taxonomy" id="2951"/>
    <lineage>
        <taxon>Eukaryota</taxon>
        <taxon>Sar</taxon>
        <taxon>Alveolata</taxon>
        <taxon>Dinophyceae</taxon>
        <taxon>Suessiales</taxon>
        <taxon>Symbiodiniaceae</taxon>
        <taxon>Symbiodinium</taxon>
    </lineage>
</organism>
<dbReference type="InterPro" id="IPR043502">
    <property type="entry name" value="DNA/RNA_pol_sf"/>
</dbReference>
<protein>
    <submittedName>
        <fullName evidence="2">Uncharacterized protein</fullName>
    </submittedName>
</protein>
<evidence type="ECO:0000313" key="3">
    <source>
        <dbReference type="Proteomes" id="UP000186817"/>
    </source>
</evidence>
<feature type="region of interest" description="Disordered" evidence="1">
    <location>
        <begin position="778"/>
        <end position="802"/>
    </location>
</feature>
<reference evidence="2 3" key="1">
    <citation type="submission" date="2016-02" db="EMBL/GenBank/DDBJ databases">
        <title>Genome analysis of coral dinoflagellate symbionts highlights evolutionary adaptations to a symbiotic lifestyle.</title>
        <authorList>
            <person name="Aranda M."/>
            <person name="Li Y."/>
            <person name="Liew Y.J."/>
            <person name="Baumgarten S."/>
            <person name="Simakov O."/>
            <person name="Wilson M."/>
            <person name="Piel J."/>
            <person name="Ashoor H."/>
            <person name="Bougouffa S."/>
            <person name="Bajic V.B."/>
            <person name="Ryu T."/>
            <person name="Ravasi T."/>
            <person name="Bayer T."/>
            <person name="Micklem G."/>
            <person name="Kim H."/>
            <person name="Bhak J."/>
            <person name="Lajeunesse T.C."/>
            <person name="Voolstra C.R."/>
        </authorList>
    </citation>
    <scope>NUCLEOTIDE SEQUENCE [LARGE SCALE GENOMIC DNA]</scope>
    <source>
        <strain evidence="2 3">CCMP2467</strain>
    </source>
</reference>
<name>A0A1Q9CGC9_SYMMI</name>
<dbReference type="EMBL" id="LSRX01001233">
    <property type="protein sequence ID" value="OLP81982.1"/>
    <property type="molecule type" value="Genomic_DNA"/>
</dbReference>
<proteinExistence type="predicted"/>
<accession>A0A1Q9CGC9</accession>
<evidence type="ECO:0000313" key="2">
    <source>
        <dbReference type="EMBL" id="OLP81982.1"/>
    </source>
</evidence>
<gene>
    <name evidence="2" type="ORF">AK812_SmicGene37410</name>
</gene>
<dbReference type="SUPFAM" id="SSF56672">
    <property type="entry name" value="DNA/RNA polymerases"/>
    <property type="match status" value="1"/>
</dbReference>
<keyword evidence="3" id="KW-1185">Reference proteome</keyword>